<dbReference type="InterPro" id="IPR000160">
    <property type="entry name" value="GGDEF_dom"/>
</dbReference>
<evidence type="ECO:0000313" key="6">
    <source>
        <dbReference type="Proteomes" id="UP001597059"/>
    </source>
</evidence>
<dbReference type="InterPro" id="IPR029787">
    <property type="entry name" value="Nucleotide_cyclase"/>
</dbReference>
<comment type="catalytic activity">
    <reaction evidence="2">
        <text>2 GTP = 3',3'-c-di-GMP + 2 diphosphate</text>
        <dbReference type="Rhea" id="RHEA:24898"/>
        <dbReference type="ChEBI" id="CHEBI:33019"/>
        <dbReference type="ChEBI" id="CHEBI:37565"/>
        <dbReference type="ChEBI" id="CHEBI:58805"/>
        <dbReference type="EC" id="2.7.7.65"/>
    </reaction>
</comment>
<dbReference type="Gene3D" id="3.30.70.270">
    <property type="match status" value="1"/>
</dbReference>
<dbReference type="Pfam" id="PF00990">
    <property type="entry name" value="GGDEF"/>
    <property type="match status" value="1"/>
</dbReference>
<dbReference type="CDD" id="cd01949">
    <property type="entry name" value="GGDEF"/>
    <property type="match status" value="1"/>
</dbReference>
<dbReference type="InterPro" id="IPR043128">
    <property type="entry name" value="Rev_trsase/Diguanyl_cyclase"/>
</dbReference>
<organism evidence="5 6">
    <name type="scientific">Rhodanobacter aciditrophus</name>
    <dbReference type="NCBI Taxonomy" id="1623218"/>
    <lineage>
        <taxon>Bacteria</taxon>
        <taxon>Pseudomonadati</taxon>
        <taxon>Pseudomonadota</taxon>
        <taxon>Gammaproteobacteria</taxon>
        <taxon>Lysobacterales</taxon>
        <taxon>Rhodanobacteraceae</taxon>
        <taxon>Rhodanobacter</taxon>
    </lineage>
</organism>
<dbReference type="InterPro" id="IPR050469">
    <property type="entry name" value="Diguanylate_Cyclase"/>
</dbReference>
<protein>
    <recommendedName>
        <fullName evidence="1">diguanylate cyclase</fullName>
        <ecNumber evidence="1">2.7.7.65</ecNumber>
    </recommendedName>
</protein>
<feature type="transmembrane region" description="Helical" evidence="3">
    <location>
        <begin position="142"/>
        <end position="160"/>
    </location>
</feature>
<feature type="domain" description="GGDEF" evidence="4">
    <location>
        <begin position="234"/>
        <end position="366"/>
    </location>
</feature>
<dbReference type="SUPFAM" id="SSF55073">
    <property type="entry name" value="Nucleotide cyclase"/>
    <property type="match status" value="1"/>
</dbReference>
<sequence length="366" mass="41601">MQKEPRSTSFQTLSRWLSAILRPSASSQAVSDASRKIFIINLFCLVMVLFTASFAVYGLIQSKWEVIYDLLPFTALYVFIYFWLRRTQNHVLCGNLVLYPLYVVMLYLVYSGGVHGTGLVWIYCIPPMTLFLHGVKRGGIEVALFTIGLVVILFVMKTPFDELGYHPDLKSRIVYSFLLIACLSLIYEYVSSRFNHSLRHQLSVKLEEVAMTDHLTGLLSRHGLEQRLQAEEWWMPNVWLVNVDCLKGINEEFGHTLGDEYLKALVDSMHAFFEGRSVLISRWGGEEFLIVLNDTGDQSELANELREMMAKASVQVSSRQRRTISTSVSIGITIMRAGEPISTTLGRAYKALYQAKEAGRNRVDSL</sequence>
<dbReference type="NCBIfam" id="TIGR00254">
    <property type="entry name" value="GGDEF"/>
    <property type="match status" value="1"/>
</dbReference>
<keyword evidence="3" id="KW-0472">Membrane</keyword>
<dbReference type="EC" id="2.7.7.65" evidence="1"/>
<evidence type="ECO:0000256" key="1">
    <source>
        <dbReference type="ARBA" id="ARBA00012528"/>
    </source>
</evidence>
<comment type="caution">
    <text evidence="5">The sequence shown here is derived from an EMBL/GenBank/DDBJ whole genome shotgun (WGS) entry which is preliminary data.</text>
</comment>
<keyword evidence="3" id="KW-1133">Transmembrane helix</keyword>
<dbReference type="PANTHER" id="PTHR45138">
    <property type="entry name" value="REGULATORY COMPONENTS OF SENSORY TRANSDUCTION SYSTEM"/>
    <property type="match status" value="1"/>
</dbReference>
<accession>A0ABW4AV38</accession>
<evidence type="ECO:0000256" key="3">
    <source>
        <dbReference type="SAM" id="Phobius"/>
    </source>
</evidence>
<dbReference type="PANTHER" id="PTHR45138:SF9">
    <property type="entry name" value="DIGUANYLATE CYCLASE DGCM-RELATED"/>
    <property type="match status" value="1"/>
</dbReference>
<dbReference type="SMART" id="SM00267">
    <property type="entry name" value="GGDEF"/>
    <property type="match status" value="1"/>
</dbReference>
<dbReference type="Proteomes" id="UP001597059">
    <property type="component" value="Unassembled WGS sequence"/>
</dbReference>
<name>A0ABW4AV38_9GAMM</name>
<dbReference type="EMBL" id="JBHTMN010000002">
    <property type="protein sequence ID" value="MFD1381789.1"/>
    <property type="molecule type" value="Genomic_DNA"/>
</dbReference>
<feature type="transmembrane region" description="Helical" evidence="3">
    <location>
        <begin position="66"/>
        <end position="84"/>
    </location>
</feature>
<keyword evidence="3" id="KW-0812">Transmembrane</keyword>
<gene>
    <name evidence="5" type="ORF">ACFQ45_00255</name>
</gene>
<dbReference type="InterPro" id="IPR048435">
    <property type="entry name" value="MASE6"/>
</dbReference>
<evidence type="ECO:0000256" key="2">
    <source>
        <dbReference type="ARBA" id="ARBA00034247"/>
    </source>
</evidence>
<feature type="transmembrane region" description="Helical" evidence="3">
    <location>
        <begin position="172"/>
        <end position="190"/>
    </location>
</feature>
<feature type="transmembrane region" description="Helical" evidence="3">
    <location>
        <begin position="37"/>
        <end position="60"/>
    </location>
</feature>
<evidence type="ECO:0000313" key="5">
    <source>
        <dbReference type="EMBL" id="MFD1381789.1"/>
    </source>
</evidence>
<feature type="transmembrane region" description="Helical" evidence="3">
    <location>
        <begin position="116"/>
        <end position="135"/>
    </location>
</feature>
<keyword evidence="6" id="KW-1185">Reference proteome</keyword>
<proteinExistence type="predicted"/>
<feature type="transmembrane region" description="Helical" evidence="3">
    <location>
        <begin position="91"/>
        <end position="110"/>
    </location>
</feature>
<evidence type="ECO:0000259" key="4">
    <source>
        <dbReference type="PROSITE" id="PS50887"/>
    </source>
</evidence>
<dbReference type="RefSeq" id="WP_377364158.1">
    <property type="nucleotide sequence ID" value="NZ_JBHTMN010000002.1"/>
</dbReference>
<dbReference type="Pfam" id="PF20966">
    <property type="entry name" value="MASE6"/>
    <property type="match status" value="1"/>
</dbReference>
<dbReference type="PROSITE" id="PS50887">
    <property type="entry name" value="GGDEF"/>
    <property type="match status" value="1"/>
</dbReference>
<reference evidence="6" key="1">
    <citation type="journal article" date="2019" name="Int. J. Syst. Evol. Microbiol.">
        <title>The Global Catalogue of Microorganisms (GCM) 10K type strain sequencing project: providing services to taxonomists for standard genome sequencing and annotation.</title>
        <authorList>
            <consortium name="The Broad Institute Genomics Platform"/>
            <consortium name="The Broad Institute Genome Sequencing Center for Infectious Disease"/>
            <person name="Wu L."/>
            <person name="Ma J."/>
        </authorList>
    </citation>
    <scope>NUCLEOTIDE SEQUENCE [LARGE SCALE GENOMIC DNA]</scope>
    <source>
        <strain evidence="6">JCM 30774</strain>
    </source>
</reference>